<evidence type="ECO:0000313" key="6">
    <source>
        <dbReference type="Proteomes" id="UP001276300"/>
    </source>
</evidence>
<dbReference type="PANTHER" id="PTHR30121">
    <property type="entry name" value="UNCHARACTERIZED PROTEIN YJGR-RELATED"/>
    <property type="match status" value="1"/>
</dbReference>
<dbReference type="InterPro" id="IPR019476">
    <property type="entry name" value="T4SS_TraD_DNA-bd"/>
</dbReference>
<protein>
    <submittedName>
        <fullName evidence="5">Conjugative transfer system coupling protein TraD</fullName>
    </submittedName>
</protein>
<dbReference type="Pfam" id="PF10412">
    <property type="entry name" value="TrwB_AAD_bind"/>
    <property type="match status" value="1"/>
</dbReference>
<dbReference type="EMBL" id="JAUEQX010000003">
    <property type="protein sequence ID" value="MDW3775333.1"/>
    <property type="molecule type" value="Genomic_DNA"/>
</dbReference>
<dbReference type="PANTHER" id="PTHR30121:SF6">
    <property type="entry name" value="SLR6007 PROTEIN"/>
    <property type="match status" value="1"/>
</dbReference>
<gene>
    <name evidence="5" type="primary">traD</name>
    <name evidence="4" type="ORF">QWU01_00690</name>
    <name evidence="5" type="ORF">QWU01_10315</name>
</gene>
<dbReference type="InterPro" id="IPR002789">
    <property type="entry name" value="HerA_central"/>
</dbReference>
<dbReference type="InterPro" id="IPR051162">
    <property type="entry name" value="T4SS_component"/>
</dbReference>
<comment type="caution">
    <text evidence="5">The sequence shown here is derived from an EMBL/GenBank/DDBJ whole genome shotgun (WGS) entry which is preliminary data.</text>
</comment>
<sequence length="708" mass="79621">MKRRSRNNLHTQEMLYRPALEFRSAVILVFFSIYVLIDSWSQTYGISEIPFYCALGLIAFASWRIWHGVPVFRAHWRLFHRSMDFLSLEDFRMINNAHYFADDRKYQKLVTLQETGGAPAKNPVNRLLRRKEKVELPQRTTFLCNGFKWGPEHSERTYQVHNLSSDLHEVQLPFVLNPVTRHYRKLATDLGGNYSIFGVDKKVPIFVNEENFFGHTLITGNVGTGKTVLQRLLSSSMLHLGHIVLVVDPKNDYQWQDGLKEECESLGKPYMHFHAGNPSKSVSYDISANYVKDTDLSARIMSIIAGTEGGEDPFLRIAEGLVTTAIGALKLGGKKPTIQNIYYSIRSKQDLIVTTRNALRGFYEYHLGPEWNLTLQVSPNLDLANEIQNLQGYFYTNYFQDNSPKVMYGMDTVLECFKYIAGDETHYYKITASLMPMLKRLSQSPMDILLSANDVENPDRNIVNSHGLFNSGGVLYISLDGLSDPATARDLSQLITSDIAAEAGSRYNTASDLSTAPRVSIFIDEAHQAINMQMINLLAQGRAAKLALFISTQTISDFVSATSADTADRLTGLCNNYICTRVTDAKTQELVLTKVGQANVSMNQVTYTTSAGTKQSHTDFNGSISERKSTTMVSAIPQELLSMIPTLHFIACLQDGRKIVGQMPITIPGKAMRRSTGLVEMVMKSPYKLKMRRNLNVDEILSKSQKVV</sequence>
<feature type="domain" description="Type IV secretion system coupling protein TraD DNA-binding" evidence="3">
    <location>
        <begin position="472"/>
        <end position="650"/>
    </location>
</feature>
<dbReference type="Proteomes" id="UP001276300">
    <property type="component" value="Unassembled WGS sequence"/>
</dbReference>
<feature type="transmembrane region" description="Helical" evidence="1">
    <location>
        <begin position="20"/>
        <end position="37"/>
    </location>
</feature>
<evidence type="ECO:0000256" key="1">
    <source>
        <dbReference type="SAM" id="Phobius"/>
    </source>
</evidence>
<dbReference type="NCBIfam" id="TIGR03743">
    <property type="entry name" value="SXT_TraD"/>
    <property type="match status" value="1"/>
</dbReference>
<keyword evidence="1" id="KW-0472">Membrane</keyword>
<dbReference type="InterPro" id="IPR022458">
    <property type="entry name" value="Conjugative_coupling_TraG/TraD"/>
</dbReference>
<feature type="domain" description="Helicase HerA central" evidence="2">
    <location>
        <begin position="201"/>
        <end position="257"/>
    </location>
</feature>
<dbReference type="CDD" id="cd01127">
    <property type="entry name" value="TrwB_TraG_TraD_VirD4"/>
    <property type="match status" value="1"/>
</dbReference>
<geneLocation type="plasmid" evidence="4">
    <name>pKLU-NDM1</name>
</geneLocation>
<evidence type="ECO:0000313" key="5">
    <source>
        <dbReference type="EMBL" id="MDW3777206.1"/>
    </source>
</evidence>
<dbReference type="Pfam" id="PF01935">
    <property type="entry name" value="DUF87"/>
    <property type="match status" value="1"/>
</dbReference>
<feature type="transmembrane region" description="Helical" evidence="1">
    <location>
        <begin position="49"/>
        <end position="66"/>
    </location>
</feature>
<evidence type="ECO:0000259" key="2">
    <source>
        <dbReference type="Pfam" id="PF01935"/>
    </source>
</evidence>
<keyword evidence="1" id="KW-0812">Transmembrane</keyword>
<dbReference type="SUPFAM" id="SSF52540">
    <property type="entry name" value="P-loop containing nucleoside triphosphate hydrolases"/>
    <property type="match status" value="1"/>
</dbReference>
<keyword evidence="4" id="KW-0614">Plasmid</keyword>
<dbReference type="AlphaFoldDB" id="A0AAW9C4T5"/>
<dbReference type="InterPro" id="IPR027417">
    <property type="entry name" value="P-loop_NTPase"/>
</dbReference>
<dbReference type="EMBL" id="JAUEQX010000008">
    <property type="protein sequence ID" value="MDW3777206.1"/>
    <property type="molecule type" value="Genomic_DNA"/>
</dbReference>
<proteinExistence type="predicted"/>
<reference evidence="5" key="1">
    <citation type="journal article" date="2023" name="J Glob Antimicrob Resist">
        <title>Emergence of NDM-1 and KPC-3 carbapenemases in Kluyvera cryocrescens: Investigating genetic heterogeneity and acquisition routes of blaNDM-1 in Enterobacterales species in Portugal.</title>
        <authorList>
            <person name="Loiodice M."/>
            <person name="Ribeiro M."/>
            <person name="Peixe L."/>
            <person name="Novais A."/>
        </authorList>
    </citation>
    <scope>NUCLEOTIDE SEQUENCE</scope>
    <source>
        <strain evidence="5">K629</strain>
        <plasmid evidence="4">pKLU-NDM1</plasmid>
    </source>
</reference>
<organism evidence="5 6">
    <name type="scientific">Kluyvera cryocrescens</name>
    <name type="common">Kluyvera citrophila</name>
    <dbReference type="NCBI Taxonomy" id="580"/>
    <lineage>
        <taxon>Bacteria</taxon>
        <taxon>Pseudomonadati</taxon>
        <taxon>Pseudomonadota</taxon>
        <taxon>Gammaproteobacteria</taxon>
        <taxon>Enterobacterales</taxon>
        <taxon>Enterobacteriaceae</taxon>
        <taxon>Kluyvera</taxon>
    </lineage>
</organism>
<evidence type="ECO:0000259" key="3">
    <source>
        <dbReference type="Pfam" id="PF10412"/>
    </source>
</evidence>
<dbReference type="Gene3D" id="3.40.50.300">
    <property type="entry name" value="P-loop containing nucleotide triphosphate hydrolases"/>
    <property type="match status" value="2"/>
</dbReference>
<evidence type="ECO:0000313" key="4">
    <source>
        <dbReference type="EMBL" id="MDW3775333.1"/>
    </source>
</evidence>
<keyword evidence="1" id="KW-1133">Transmembrane helix</keyword>
<accession>A0AAW9C4T5</accession>
<name>A0AAW9C4T5_KLUCR</name>